<evidence type="ECO:0000313" key="1">
    <source>
        <dbReference type="EMBL" id="RPF42901.1"/>
    </source>
</evidence>
<proteinExistence type="predicted"/>
<keyword evidence="2" id="KW-1185">Reference proteome</keyword>
<reference evidence="1 2" key="1">
    <citation type="submission" date="2018-11" db="EMBL/GenBank/DDBJ databases">
        <title>Genomic Encyclopedia of Type Strains, Phase IV (KMG-IV): sequencing the most valuable type-strain genomes for metagenomic binning, comparative biology and taxonomic classification.</title>
        <authorList>
            <person name="Goeker M."/>
        </authorList>
    </citation>
    <scope>NUCLEOTIDE SEQUENCE [LARGE SCALE GENOMIC DNA]</scope>
    <source>
        <strain evidence="1 2">DSM 102936</strain>
    </source>
</reference>
<comment type="caution">
    <text evidence="1">The sequence shown here is derived from an EMBL/GenBank/DDBJ whole genome shotgun (WGS) entry which is preliminary data.</text>
</comment>
<dbReference type="EMBL" id="RKRE01000003">
    <property type="protein sequence ID" value="RPF42901.1"/>
    <property type="molecule type" value="Genomic_DNA"/>
</dbReference>
<evidence type="ECO:0000313" key="2">
    <source>
        <dbReference type="Proteomes" id="UP000282654"/>
    </source>
</evidence>
<gene>
    <name evidence="1" type="ORF">EDD75_2015</name>
</gene>
<sequence>MAGCSGKLRTLLGRWLELVEIQKEAIQRRAPVETLQAVIGAKEELKEEVAQVLPGPGNGGSSFTPLLKQIFEREKQAQELLTGWLGELREEIARLHQGQEAMHAYLKTGAASGARFFDKRR</sequence>
<dbReference type="RefSeq" id="WP_123931598.1">
    <property type="nucleotide sequence ID" value="NZ_RKRE01000003.1"/>
</dbReference>
<organism evidence="1 2">
    <name type="scientific">Thermodesulfitimonas autotrophica</name>
    <dbReference type="NCBI Taxonomy" id="1894989"/>
    <lineage>
        <taxon>Bacteria</taxon>
        <taxon>Bacillati</taxon>
        <taxon>Bacillota</taxon>
        <taxon>Clostridia</taxon>
        <taxon>Thermoanaerobacterales</taxon>
        <taxon>Thermoanaerobacteraceae</taxon>
        <taxon>Thermodesulfitimonas</taxon>
    </lineage>
</organism>
<accession>A0A3N5BFS3</accession>
<dbReference type="Proteomes" id="UP000282654">
    <property type="component" value="Unassembled WGS sequence"/>
</dbReference>
<dbReference type="AlphaFoldDB" id="A0A3N5BFS3"/>
<name>A0A3N5BFS3_9THEO</name>
<dbReference type="Gene3D" id="1.20.58.380">
    <property type="entry name" value="Flagellar protein flit"/>
    <property type="match status" value="1"/>
</dbReference>
<protein>
    <recommendedName>
        <fullName evidence="3">Flagellar protein FliT</fullName>
    </recommendedName>
</protein>
<evidence type="ECO:0008006" key="3">
    <source>
        <dbReference type="Google" id="ProtNLM"/>
    </source>
</evidence>